<evidence type="ECO:0000313" key="6">
    <source>
        <dbReference type="Proteomes" id="UP000651837"/>
    </source>
</evidence>
<evidence type="ECO:0000313" key="4">
    <source>
        <dbReference type="EMBL" id="PWK24963.1"/>
    </source>
</evidence>
<feature type="chain" id="PRO_5016423525" evidence="1">
    <location>
        <begin position="22"/>
        <end position="223"/>
    </location>
</feature>
<evidence type="ECO:0000313" key="3">
    <source>
        <dbReference type="EMBL" id="MBD1259401.1"/>
    </source>
</evidence>
<evidence type="ECO:0000259" key="2">
    <source>
        <dbReference type="Pfam" id="PF13568"/>
    </source>
</evidence>
<dbReference type="EMBL" id="JACWLN010000001">
    <property type="protein sequence ID" value="MBD1259401.1"/>
    <property type="molecule type" value="Genomic_DNA"/>
</dbReference>
<dbReference type="Proteomes" id="UP000245667">
    <property type="component" value="Unassembled WGS sequence"/>
</dbReference>
<gene>
    <name evidence="3" type="ORF">HZY62_02290</name>
    <name evidence="4" type="ORF">LX92_01332</name>
</gene>
<evidence type="ECO:0000256" key="1">
    <source>
        <dbReference type="SAM" id="SignalP"/>
    </source>
</evidence>
<dbReference type="Proteomes" id="UP000651837">
    <property type="component" value="Unassembled WGS sequence"/>
</dbReference>
<reference evidence="3 6" key="2">
    <citation type="submission" date="2020-07" db="EMBL/GenBank/DDBJ databases">
        <title>The draft genome sequence of Maribacter polysiphoniae KCTC 22021.</title>
        <authorList>
            <person name="Mu L."/>
        </authorList>
    </citation>
    <scope>NUCLEOTIDE SEQUENCE [LARGE SCALE GENOMIC DNA]</scope>
    <source>
        <strain evidence="3 6">KCTC 22021</strain>
    </source>
</reference>
<name>A0A316E8A8_9FLAO</name>
<evidence type="ECO:0000313" key="5">
    <source>
        <dbReference type="Proteomes" id="UP000245667"/>
    </source>
</evidence>
<reference evidence="4 5" key="1">
    <citation type="submission" date="2018-05" db="EMBL/GenBank/DDBJ databases">
        <title>Genomic Encyclopedia of Archaeal and Bacterial Type Strains, Phase II (KMG-II): from individual species to whole genera.</title>
        <authorList>
            <person name="Goeker M."/>
        </authorList>
    </citation>
    <scope>NUCLEOTIDE SEQUENCE [LARGE SCALE GENOMIC DNA]</scope>
    <source>
        <strain evidence="4 5">DSM 23514</strain>
    </source>
</reference>
<organism evidence="4 5">
    <name type="scientific">Maribacter polysiphoniae</name>
    <dbReference type="NCBI Taxonomy" id="429344"/>
    <lineage>
        <taxon>Bacteria</taxon>
        <taxon>Pseudomonadati</taxon>
        <taxon>Bacteroidota</taxon>
        <taxon>Flavobacteriia</taxon>
        <taxon>Flavobacteriales</taxon>
        <taxon>Flavobacteriaceae</taxon>
        <taxon>Maribacter</taxon>
    </lineage>
</organism>
<dbReference type="Pfam" id="PF13568">
    <property type="entry name" value="OMP_b-brl_2"/>
    <property type="match status" value="1"/>
</dbReference>
<proteinExistence type="predicted"/>
<feature type="domain" description="Outer membrane protein beta-barrel" evidence="2">
    <location>
        <begin position="21"/>
        <end position="182"/>
    </location>
</feature>
<accession>A0A316E8A8</accession>
<comment type="caution">
    <text evidence="4">The sequence shown here is derived from an EMBL/GenBank/DDBJ whole genome shotgun (WGS) entry which is preliminary data.</text>
</comment>
<dbReference type="OrthoDB" id="947434at2"/>
<dbReference type="EMBL" id="QGGQ01000002">
    <property type="protein sequence ID" value="PWK24963.1"/>
    <property type="molecule type" value="Genomic_DNA"/>
</dbReference>
<keyword evidence="1" id="KW-0732">Signal</keyword>
<dbReference type="AlphaFoldDB" id="A0A316E8A8"/>
<sequence>MNTIKTLGMLLLFSCSTLLHAQSIEVALNLQPGLSRGAIDNAVYDNTTIPVSFAFRGGLEATYFFDATWGARLGVNWLTTRYHEVGVFSNSPEEETVETTTVKYAIPIYYLSVPVQAVYKLSSKNIGINLMAGMQYHFYLGSKDNDLYKAQQYPWYNKGYISSNLGVEFSKPFTDKLIVSVGLTADIPLSNFLKTNDGVVQLNNKNRLWQVFMPLKLTYQFKK</sequence>
<feature type="signal peptide" evidence="1">
    <location>
        <begin position="1"/>
        <end position="21"/>
    </location>
</feature>
<dbReference type="RefSeq" id="WP_109649487.1">
    <property type="nucleotide sequence ID" value="NZ_JACWLN010000001.1"/>
</dbReference>
<protein>
    <submittedName>
        <fullName evidence="3">Outer membrane beta-barrel protein</fullName>
    </submittedName>
    <submittedName>
        <fullName evidence="4">Outer membrane protein with beta-barrel domain</fullName>
    </submittedName>
</protein>
<dbReference type="InterPro" id="IPR025665">
    <property type="entry name" value="Beta-barrel_OMP_2"/>
</dbReference>
<keyword evidence="6" id="KW-1185">Reference proteome</keyword>